<name>A0A391NTP0_9EUKA</name>
<accession>A0A391NTP0</accession>
<organism evidence="1 2">
    <name type="scientific">Kipferlia bialata</name>
    <dbReference type="NCBI Taxonomy" id="797122"/>
    <lineage>
        <taxon>Eukaryota</taxon>
        <taxon>Metamonada</taxon>
        <taxon>Carpediemonas-like organisms</taxon>
        <taxon>Kipferlia</taxon>
    </lineage>
</organism>
<evidence type="ECO:0000313" key="1">
    <source>
        <dbReference type="EMBL" id="GCA64467.1"/>
    </source>
</evidence>
<feature type="non-terminal residue" evidence="1">
    <location>
        <position position="1"/>
    </location>
</feature>
<comment type="caution">
    <text evidence="1">The sequence shown here is derived from an EMBL/GenBank/DDBJ whole genome shotgun (WGS) entry which is preliminary data.</text>
</comment>
<gene>
    <name evidence="1" type="ORF">KIPB_014352</name>
</gene>
<dbReference type="Proteomes" id="UP000265618">
    <property type="component" value="Unassembled WGS sequence"/>
</dbReference>
<dbReference type="EMBL" id="BDIP01007321">
    <property type="protein sequence ID" value="GCA64467.1"/>
    <property type="molecule type" value="Genomic_DNA"/>
</dbReference>
<keyword evidence="2" id="KW-1185">Reference proteome</keyword>
<protein>
    <submittedName>
        <fullName evidence="1">Uncharacterized protein</fullName>
    </submittedName>
</protein>
<proteinExistence type="predicted"/>
<evidence type="ECO:0000313" key="2">
    <source>
        <dbReference type="Proteomes" id="UP000265618"/>
    </source>
</evidence>
<reference evidence="1 2" key="1">
    <citation type="journal article" date="2018" name="PLoS ONE">
        <title>The draft genome of Kipferlia bialata reveals reductive genome evolution in fornicate parasites.</title>
        <authorList>
            <person name="Tanifuji G."/>
            <person name="Takabayashi S."/>
            <person name="Kume K."/>
            <person name="Takagi M."/>
            <person name="Nakayama T."/>
            <person name="Kamikawa R."/>
            <person name="Inagaki Y."/>
            <person name="Hashimoto T."/>
        </authorList>
    </citation>
    <scope>NUCLEOTIDE SEQUENCE [LARGE SCALE GENOMIC DNA]</scope>
    <source>
        <strain evidence="1">NY0173</strain>
    </source>
</reference>
<sequence>MNTQLKSTMDVSAADEVLAQLFGKWQSQGEGQ</sequence>
<dbReference type="AlphaFoldDB" id="A0A391NTP0"/>